<organism evidence="3 4">
    <name type="scientific">Streptosporangium canum</name>
    <dbReference type="NCBI Taxonomy" id="324952"/>
    <lineage>
        <taxon>Bacteria</taxon>
        <taxon>Bacillati</taxon>
        <taxon>Actinomycetota</taxon>
        <taxon>Actinomycetes</taxon>
        <taxon>Streptosporangiales</taxon>
        <taxon>Streptosporangiaceae</taxon>
        <taxon>Streptosporangium</taxon>
    </lineage>
</organism>
<dbReference type="FunFam" id="3.40.50.720:FF:000084">
    <property type="entry name" value="Short-chain dehydrogenase reductase"/>
    <property type="match status" value="1"/>
</dbReference>
<dbReference type="RefSeq" id="WP_031160157.1">
    <property type="nucleotide sequence ID" value="NZ_FOQY01000002.1"/>
</dbReference>
<dbReference type="PROSITE" id="PS00061">
    <property type="entry name" value="ADH_SHORT"/>
    <property type="match status" value="1"/>
</dbReference>
<accession>A0A1I3GIR5</accession>
<dbReference type="PANTHER" id="PTHR42760">
    <property type="entry name" value="SHORT-CHAIN DEHYDROGENASES/REDUCTASES FAMILY MEMBER"/>
    <property type="match status" value="1"/>
</dbReference>
<comment type="similarity">
    <text evidence="1">Belongs to the short-chain dehydrogenases/reductases (SDR) family.</text>
</comment>
<dbReference type="EMBL" id="FOQY01000002">
    <property type="protein sequence ID" value="SFI23359.1"/>
    <property type="molecule type" value="Genomic_DNA"/>
</dbReference>
<protein>
    <submittedName>
        <fullName evidence="3">NAD(P)-dependent dehydrogenase, short-chain alcohol dehydrogenase family</fullName>
    </submittedName>
</protein>
<dbReference type="PRINTS" id="PR00081">
    <property type="entry name" value="GDHRDH"/>
</dbReference>
<dbReference type="Gene3D" id="3.40.50.720">
    <property type="entry name" value="NAD(P)-binding Rossmann-like Domain"/>
    <property type="match status" value="1"/>
</dbReference>
<evidence type="ECO:0000313" key="3">
    <source>
        <dbReference type="EMBL" id="SFI23359.1"/>
    </source>
</evidence>
<dbReference type="Pfam" id="PF13561">
    <property type="entry name" value="adh_short_C2"/>
    <property type="match status" value="1"/>
</dbReference>
<dbReference type="GeneID" id="96296437"/>
<evidence type="ECO:0000256" key="2">
    <source>
        <dbReference type="ARBA" id="ARBA00023002"/>
    </source>
</evidence>
<dbReference type="CDD" id="cd05233">
    <property type="entry name" value="SDR_c"/>
    <property type="match status" value="1"/>
</dbReference>
<dbReference type="InterPro" id="IPR002347">
    <property type="entry name" value="SDR_fam"/>
</dbReference>
<dbReference type="Proteomes" id="UP000199111">
    <property type="component" value="Unassembled WGS sequence"/>
</dbReference>
<name>A0A1I3GIR5_9ACTN</name>
<evidence type="ECO:0000313" key="4">
    <source>
        <dbReference type="Proteomes" id="UP000199111"/>
    </source>
</evidence>
<sequence length="260" mass="26984">MEFDLSGKKAVVTGAGAGIGLAVVQALASAGADVFGGARTITPELLAATPHVFEVDLVTPKGPQLLVERALAEFGGVDILVNNVGGGVKLAAGFLDIEDEVWQHTFELNVFTTIRATRAALPSLIERNGAIVNIGSMNASMVDPRLAHYSAAKAALANIGKALSAEFSPLGVRVNTISPGPVRTRLWTNPEIARRAGLSPEEFLASVPKMAGLSTGKIIEPDEVAALVVLLASGRVRSITGSDYTIDAGMAPPAHYNRPA</sequence>
<dbReference type="InterPro" id="IPR036291">
    <property type="entry name" value="NAD(P)-bd_dom_sf"/>
</dbReference>
<keyword evidence="2" id="KW-0560">Oxidoreductase</keyword>
<evidence type="ECO:0000256" key="1">
    <source>
        <dbReference type="ARBA" id="ARBA00006484"/>
    </source>
</evidence>
<dbReference type="PANTHER" id="PTHR42760:SF133">
    <property type="entry name" value="3-OXOACYL-[ACYL-CARRIER-PROTEIN] REDUCTASE"/>
    <property type="match status" value="1"/>
</dbReference>
<proteinExistence type="inferred from homology"/>
<dbReference type="SUPFAM" id="SSF51735">
    <property type="entry name" value="NAD(P)-binding Rossmann-fold domains"/>
    <property type="match status" value="1"/>
</dbReference>
<keyword evidence="4" id="KW-1185">Reference proteome</keyword>
<dbReference type="AlphaFoldDB" id="A0A1I3GIR5"/>
<reference evidence="4" key="1">
    <citation type="submission" date="2016-10" db="EMBL/GenBank/DDBJ databases">
        <authorList>
            <person name="Varghese N."/>
            <person name="Submissions S."/>
        </authorList>
    </citation>
    <scope>NUCLEOTIDE SEQUENCE [LARGE SCALE GENOMIC DNA]</scope>
    <source>
        <strain evidence="4">CGMCC 4.2126</strain>
    </source>
</reference>
<gene>
    <name evidence="3" type="ORF">SAMN05216275_10290</name>
</gene>
<dbReference type="PRINTS" id="PR00080">
    <property type="entry name" value="SDRFAMILY"/>
</dbReference>
<dbReference type="InterPro" id="IPR020904">
    <property type="entry name" value="Sc_DH/Rdtase_CS"/>
</dbReference>
<dbReference type="GO" id="GO:0016616">
    <property type="term" value="F:oxidoreductase activity, acting on the CH-OH group of donors, NAD or NADP as acceptor"/>
    <property type="evidence" value="ECO:0007669"/>
    <property type="project" value="TreeGrafter"/>
</dbReference>